<proteinExistence type="predicted"/>
<feature type="transmembrane region" description="Helical" evidence="1">
    <location>
        <begin position="23"/>
        <end position="41"/>
    </location>
</feature>
<keyword evidence="1" id="KW-0472">Membrane</keyword>
<evidence type="ECO:0000313" key="2">
    <source>
        <dbReference type="EMBL" id="PMM66290.1"/>
    </source>
</evidence>
<dbReference type="Proteomes" id="UP000235533">
    <property type="component" value="Unassembled WGS sequence"/>
</dbReference>
<dbReference type="EMBL" id="MCZF01000009">
    <property type="protein sequence ID" value="PMM66290.1"/>
    <property type="molecule type" value="Genomic_DNA"/>
</dbReference>
<sequence>MKNSSELTQAIDNDAGLQSKRKLLTVASLILLALSFSGATIDEANTFIFKIKFSNQNGLGILLVLSIIFLMIRYYNYAKPYHDKLYSIWSGRLVNSPFFYSRSPYDDQDAGIVADSRCSELDARLTEDVRRWEHNYKCGLPFTRYIVHYWGYNDYEDEDRMDSVNIYVHFGLKVYLVSLWLEAKEQVTSFFTHRENLDILAPYILGSLAISSYYFNAELMDLLLFLTPTKNN</sequence>
<evidence type="ECO:0000256" key="1">
    <source>
        <dbReference type="SAM" id="Phobius"/>
    </source>
</evidence>
<name>A0A2N7K016_VIBSP</name>
<evidence type="ECO:0000313" key="3">
    <source>
        <dbReference type="Proteomes" id="UP000235533"/>
    </source>
</evidence>
<keyword evidence="1" id="KW-0812">Transmembrane</keyword>
<feature type="transmembrane region" description="Helical" evidence="1">
    <location>
        <begin position="53"/>
        <end position="75"/>
    </location>
</feature>
<gene>
    <name evidence="2" type="ORF">BCT54_15990</name>
</gene>
<keyword evidence="1" id="KW-1133">Transmembrane helix</keyword>
<reference evidence="3" key="1">
    <citation type="submission" date="2016-07" db="EMBL/GenBank/DDBJ databases">
        <title>Nontailed viruses are major unrecognized killers of bacteria in the ocean.</title>
        <authorList>
            <person name="Kauffman K."/>
            <person name="Hussain F."/>
            <person name="Yang J."/>
            <person name="Arevalo P."/>
            <person name="Brown J."/>
            <person name="Cutler M."/>
            <person name="Kelly L."/>
            <person name="Polz M.F."/>
        </authorList>
    </citation>
    <scope>NUCLEOTIDE SEQUENCE [LARGE SCALE GENOMIC DNA]</scope>
    <source>
        <strain evidence="3">10N.261.48.B5</strain>
    </source>
</reference>
<protein>
    <submittedName>
        <fullName evidence="2">Uncharacterized protein</fullName>
    </submittedName>
</protein>
<accession>A0A2N7K016</accession>
<organism evidence="2 3">
    <name type="scientific">Vibrio splendidus</name>
    <dbReference type="NCBI Taxonomy" id="29497"/>
    <lineage>
        <taxon>Bacteria</taxon>
        <taxon>Pseudomonadati</taxon>
        <taxon>Pseudomonadota</taxon>
        <taxon>Gammaproteobacteria</taxon>
        <taxon>Vibrionales</taxon>
        <taxon>Vibrionaceae</taxon>
        <taxon>Vibrio</taxon>
    </lineage>
</organism>
<comment type="caution">
    <text evidence="2">The sequence shown here is derived from an EMBL/GenBank/DDBJ whole genome shotgun (WGS) entry which is preliminary data.</text>
</comment>
<dbReference type="RefSeq" id="WP_102550891.1">
    <property type="nucleotide sequence ID" value="NZ_MCZF01000009.1"/>
</dbReference>
<dbReference type="AlphaFoldDB" id="A0A2N7K016"/>